<dbReference type="EMBL" id="SEOQ01000023">
    <property type="protein sequence ID" value="TFY72151.1"/>
    <property type="molecule type" value="Genomic_DNA"/>
</dbReference>
<dbReference type="Pfam" id="PF03171">
    <property type="entry name" value="2OG-FeII_Oxy"/>
    <property type="match status" value="1"/>
</dbReference>
<proteinExistence type="inferred from homology"/>
<dbReference type="InterPro" id="IPR050231">
    <property type="entry name" value="Iron_ascorbate_oxido_reductase"/>
</dbReference>
<comment type="caution">
    <text evidence="3">The sequence shown here is derived from an EMBL/GenBank/DDBJ whole genome shotgun (WGS) entry which is preliminary data.</text>
</comment>
<dbReference type="Proteomes" id="UP000298327">
    <property type="component" value="Unassembled WGS sequence"/>
</dbReference>
<dbReference type="GO" id="GO:0016491">
    <property type="term" value="F:oxidoreductase activity"/>
    <property type="evidence" value="ECO:0007669"/>
    <property type="project" value="UniProtKB-KW"/>
</dbReference>
<reference evidence="3 4" key="1">
    <citation type="submission" date="2019-02" db="EMBL/GenBank/DDBJ databases">
        <title>Genome sequencing of the rare red list fungi Dentipellis fragilis.</title>
        <authorList>
            <person name="Buettner E."/>
            <person name="Kellner H."/>
        </authorList>
    </citation>
    <scope>NUCLEOTIDE SEQUENCE [LARGE SCALE GENOMIC DNA]</scope>
    <source>
        <strain evidence="3 4">DSM 105465</strain>
    </source>
</reference>
<comment type="similarity">
    <text evidence="1">Belongs to the iron/ascorbate-dependent oxidoreductase family.</text>
</comment>
<dbReference type="SUPFAM" id="SSF51197">
    <property type="entry name" value="Clavaminate synthase-like"/>
    <property type="match status" value="1"/>
</dbReference>
<evidence type="ECO:0000313" key="4">
    <source>
        <dbReference type="Proteomes" id="UP000298327"/>
    </source>
</evidence>
<dbReference type="Gene3D" id="2.60.120.330">
    <property type="entry name" value="B-lactam Antibiotic, Isopenicillin N Synthase, Chain"/>
    <property type="match status" value="1"/>
</dbReference>
<dbReference type="PANTHER" id="PTHR47990">
    <property type="entry name" value="2-OXOGLUTARATE (2OG) AND FE(II)-DEPENDENT OXYGENASE SUPERFAMILY PROTEIN-RELATED"/>
    <property type="match status" value="1"/>
</dbReference>
<evidence type="ECO:0000259" key="2">
    <source>
        <dbReference type="PROSITE" id="PS51471"/>
    </source>
</evidence>
<dbReference type="GO" id="GO:0046872">
    <property type="term" value="F:metal ion binding"/>
    <property type="evidence" value="ECO:0007669"/>
    <property type="project" value="UniProtKB-KW"/>
</dbReference>
<dbReference type="PROSITE" id="PS51471">
    <property type="entry name" value="FE2OG_OXY"/>
    <property type="match status" value="1"/>
</dbReference>
<name>A0A4Y9ZE96_9AGAM</name>
<sequence length="373" mass="41104">MPAISFPEFPDDVPTVPLLVIDFALIKAGDKPEVDRLWKAATELGFWYLKNHGAEGLTDAMFDMGAETMELPLDEKMKFEQGDGGRSFGYKYAGANAIDETGTKDAVEFINVSKDDALAWPESAHRTYPSTVNARMESTITPFVEKSLEVNNTLLRVLSERLGLPDGAIGARHLREKYSGSETRVIKSPPQPEISPDKATLGAHTDFGSFSFLHNRLGGLQVLPPGSDGWKYVKPIPGHAICNIGDAMAIFSGGILRSNLHRVVAPPKAQKAFTRWSLVFFTRPNDDTLLEPLASESAMIKEAVDKVPGKYDAGVTSKEWFARRIKNQRVANRTVRTHFLLLGLSHLIASNIALKGPETWRASRGTEHQVDAY</sequence>
<dbReference type="OrthoDB" id="406156at2759"/>
<keyword evidence="1" id="KW-0560">Oxidoreductase</keyword>
<dbReference type="InterPro" id="IPR027443">
    <property type="entry name" value="IPNS-like_sf"/>
</dbReference>
<evidence type="ECO:0000256" key="1">
    <source>
        <dbReference type="RuleBase" id="RU003682"/>
    </source>
</evidence>
<dbReference type="InterPro" id="IPR005123">
    <property type="entry name" value="Oxoglu/Fe-dep_dioxygenase_dom"/>
</dbReference>
<organism evidence="3 4">
    <name type="scientific">Dentipellis fragilis</name>
    <dbReference type="NCBI Taxonomy" id="205917"/>
    <lineage>
        <taxon>Eukaryota</taxon>
        <taxon>Fungi</taxon>
        <taxon>Dikarya</taxon>
        <taxon>Basidiomycota</taxon>
        <taxon>Agaricomycotina</taxon>
        <taxon>Agaricomycetes</taxon>
        <taxon>Russulales</taxon>
        <taxon>Hericiaceae</taxon>
        <taxon>Dentipellis</taxon>
    </lineage>
</organism>
<keyword evidence="1" id="KW-0479">Metal-binding</keyword>
<protein>
    <recommendedName>
        <fullName evidence="2">Fe2OG dioxygenase domain-containing protein</fullName>
    </recommendedName>
</protein>
<dbReference type="InterPro" id="IPR044861">
    <property type="entry name" value="IPNS-like_FE2OG_OXY"/>
</dbReference>
<dbReference type="Pfam" id="PF14226">
    <property type="entry name" value="DIOX_N"/>
    <property type="match status" value="1"/>
</dbReference>
<keyword evidence="4" id="KW-1185">Reference proteome</keyword>
<gene>
    <name evidence="3" type="ORF">EVG20_g849</name>
</gene>
<dbReference type="InterPro" id="IPR026992">
    <property type="entry name" value="DIOX_N"/>
</dbReference>
<dbReference type="STRING" id="205917.A0A4Y9ZE96"/>
<keyword evidence="1" id="KW-0408">Iron</keyword>
<evidence type="ECO:0000313" key="3">
    <source>
        <dbReference type="EMBL" id="TFY72151.1"/>
    </source>
</evidence>
<feature type="domain" description="Fe2OG dioxygenase" evidence="2">
    <location>
        <begin position="179"/>
        <end position="284"/>
    </location>
</feature>
<accession>A0A4Y9ZE96</accession>
<dbReference type="AlphaFoldDB" id="A0A4Y9ZE96"/>